<dbReference type="AlphaFoldDB" id="A0A3E2UDK5"/>
<protein>
    <submittedName>
        <fullName evidence="1">Uncharacterized protein</fullName>
    </submittedName>
</protein>
<sequence>MAQHFKIDCNLVDDRRTLTAILAQNGYAVSWGKEKRTGKAGYVYFVEYWRLEDEREDVR</sequence>
<dbReference type="RefSeq" id="WP_117527846.1">
    <property type="nucleotide sequence ID" value="NZ_JAQCXC010000018.1"/>
</dbReference>
<accession>A0A3E2UDK5</accession>
<reference evidence="1 2" key="1">
    <citation type="submission" date="2018-08" db="EMBL/GenBank/DDBJ databases">
        <title>A genome reference for cultivated species of the human gut microbiota.</title>
        <authorList>
            <person name="Zou Y."/>
            <person name="Xue W."/>
            <person name="Luo G."/>
        </authorList>
    </citation>
    <scope>NUCLEOTIDE SEQUENCE [LARGE SCALE GENOMIC DNA]</scope>
    <source>
        <strain evidence="1 2">AF29-11BH</strain>
    </source>
</reference>
<proteinExistence type="predicted"/>
<organism evidence="1 2">
    <name type="scientific">Faecalibacterium prausnitzii</name>
    <dbReference type="NCBI Taxonomy" id="853"/>
    <lineage>
        <taxon>Bacteria</taxon>
        <taxon>Bacillati</taxon>
        <taxon>Bacillota</taxon>
        <taxon>Clostridia</taxon>
        <taxon>Eubacteriales</taxon>
        <taxon>Oscillospiraceae</taxon>
        <taxon>Faecalibacterium</taxon>
    </lineage>
</organism>
<evidence type="ECO:0000313" key="1">
    <source>
        <dbReference type="EMBL" id="RGB94304.1"/>
    </source>
</evidence>
<dbReference type="EMBL" id="QVEW01000018">
    <property type="protein sequence ID" value="RGB94304.1"/>
    <property type="molecule type" value="Genomic_DNA"/>
</dbReference>
<evidence type="ECO:0000313" key="2">
    <source>
        <dbReference type="Proteomes" id="UP000260783"/>
    </source>
</evidence>
<gene>
    <name evidence="1" type="ORF">DWZ04_13505</name>
</gene>
<name>A0A3E2UDK5_9FIRM</name>
<comment type="caution">
    <text evidence="1">The sequence shown here is derived from an EMBL/GenBank/DDBJ whole genome shotgun (WGS) entry which is preliminary data.</text>
</comment>
<dbReference type="Proteomes" id="UP000260783">
    <property type="component" value="Unassembled WGS sequence"/>
</dbReference>